<evidence type="ECO:0000256" key="1">
    <source>
        <dbReference type="ARBA" id="ARBA00005336"/>
    </source>
</evidence>
<dbReference type="Pfam" id="PF00933">
    <property type="entry name" value="Glyco_hydro_3"/>
    <property type="match status" value="1"/>
</dbReference>
<dbReference type="InterPro" id="IPR019800">
    <property type="entry name" value="Glyco_hydro_3_AS"/>
</dbReference>
<dbReference type="RefSeq" id="WP_191746580.1">
    <property type="nucleotide sequence ID" value="NZ_JACSQC010000003.1"/>
</dbReference>
<dbReference type="InterPro" id="IPR050226">
    <property type="entry name" value="NagZ_Beta-hexosaminidase"/>
</dbReference>
<dbReference type="Gene3D" id="3.20.20.300">
    <property type="entry name" value="Glycoside hydrolase, family 3, N-terminal domain"/>
    <property type="match status" value="1"/>
</dbReference>
<evidence type="ECO:0000256" key="3">
    <source>
        <dbReference type="ARBA" id="ARBA00023295"/>
    </source>
</evidence>
<dbReference type="InterPro" id="IPR001764">
    <property type="entry name" value="Glyco_hydro_3_N"/>
</dbReference>
<proteinExistence type="inferred from homology"/>
<dbReference type="InterPro" id="IPR017853">
    <property type="entry name" value="GH"/>
</dbReference>
<evidence type="ECO:0000259" key="4">
    <source>
        <dbReference type="Pfam" id="PF00933"/>
    </source>
</evidence>
<dbReference type="PANTHER" id="PTHR30480">
    <property type="entry name" value="BETA-HEXOSAMINIDASE-RELATED"/>
    <property type="match status" value="1"/>
</dbReference>
<evidence type="ECO:0000313" key="5">
    <source>
        <dbReference type="EMBL" id="MBD8043654.1"/>
    </source>
</evidence>
<sequence>MSATANLQALEPRNIRALVAGSLLPGFAGSRLPDWVAGELKSGLAGVCLFGSNIESGTQLQELTSAIRRANPAAVIAIDEEGGDVTRLHYNTGSPHPGNAVLGRLDDPGMTFASAAAIGNELRRAGCTLDLAPSVDINSNPGNPVIGVRSFGDNAPLAASHAAAWVQGLQSTGVAACAKHFPGHGDTAQDSHLMLPTVEATPGVLAERELEPFKAAIAAGTASIMTSHILVPALDPDNPATFSTAILQGLLREQLGFTGVIVTDALDMKGASGGIGIPAAAVRALAAGCDLLCLGSDTGEAQFNAVITAVAEALRSGELPLRRVEEARTRSAGLLNLLPRDIRPAEELSGHPSGLPVNPARAAAAFRLNTRARKWLRSSAHPFELHQLSSTANQAVGSVPWGPASLEPDWNPAIAVRIVDPGHRLPAHRAGTRIALVGRNLHLHRQSMELISNLRRQDVDLIVVEMGWPSADPGIADACTFGASRLVSTALMQLLTGRLPQGVE</sequence>
<evidence type="ECO:0000256" key="2">
    <source>
        <dbReference type="ARBA" id="ARBA00022801"/>
    </source>
</evidence>
<dbReference type="PANTHER" id="PTHR30480:SF16">
    <property type="entry name" value="GLYCOSIDE HYDROLASE FAMILY 3 DOMAIN PROTEIN"/>
    <property type="match status" value="1"/>
</dbReference>
<comment type="caution">
    <text evidence="5">The sequence shown here is derived from an EMBL/GenBank/DDBJ whole genome shotgun (WGS) entry which is preliminary data.</text>
</comment>
<comment type="similarity">
    <text evidence="1">Belongs to the glycosyl hydrolase 3 family.</text>
</comment>
<evidence type="ECO:0000313" key="6">
    <source>
        <dbReference type="Proteomes" id="UP000652763"/>
    </source>
</evidence>
<dbReference type="GO" id="GO:0016787">
    <property type="term" value="F:hydrolase activity"/>
    <property type="evidence" value="ECO:0007669"/>
    <property type="project" value="UniProtKB-KW"/>
</dbReference>
<protein>
    <submittedName>
        <fullName evidence="5">Glycoside hydrolase family 3 protein</fullName>
    </submittedName>
</protein>
<dbReference type="EMBL" id="JACSQC010000003">
    <property type="protein sequence ID" value="MBD8043654.1"/>
    <property type="molecule type" value="Genomic_DNA"/>
</dbReference>
<name>A0ABR8YHG2_9MICC</name>
<feature type="domain" description="Glycoside hydrolase family 3 N-terminal" evidence="4">
    <location>
        <begin position="41"/>
        <end position="330"/>
    </location>
</feature>
<dbReference type="SUPFAM" id="SSF51445">
    <property type="entry name" value="(Trans)glycosidases"/>
    <property type="match status" value="1"/>
</dbReference>
<keyword evidence="2 5" id="KW-0378">Hydrolase</keyword>
<gene>
    <name evidence="5" type="ORF">H9638_07485</name>
</gene>
<dbReference type="InterPro" id="IPR036962">
    <property type="entry name" value="Glyco_hydro_3_N_sf"/>
</dbReference>
<dbReference type="PROSITE" id="PS00775">
    <property type="entry name" value="GLYCOSYL_HYDROL_F3"/>
    <property type="match status" value="1"/>
</dbReference>
<organism evidence="5 6">
    <name type="scientific">Arthrobacter pullicola</name>
    <dbReference type="NCBI Taxonomy" id="2762224"/>
    <lineage>
        <taxon>Bacteria</taxon>
        <taxon>Bacillati</taxon>
        <taxon>Actinomycetota</taxon>
        <taxon>Actinomycetes</taxon>
        <taxon>Micrococcales</taxon>
        <taxon>Micrococcaceae</taxon>
        <taxon>Arthrobacter</taxon>
    </lineage>
</organism>
<dbReference type="Proteomes" id="UP000652763">
    <property type="component" value="Unassembled WGS sequence"/>
</dbReference>
<keyword evidence="3" id="KW-0326">Glycosidase</keyword>
<reference evidence="5 6" key="1">
    <citation type="submission" date="2020-08" db="EMBL/GenBank/DDBJ databases">
        <title>A Genomic Blueprint of the Chicken Gut Microbiome.</title>
        <authorList>
            <person name="Gilroy R."/>
            <person name="Ravi A."/>
            <person name="Getino M."/>
            <person name="Pursley I."/>
            <person name="Horton D.L."/>
            <person name="Alikhan N.-F."/>
            <person name="Baker D."/>
            <person name="Gharbi K."/>
            <person name="Hall N."/>
            <person name="Watson M."/>
            <person name="Adriaenssens E.M."/>
            <person name="Foster-Nyarko E."/>
            <person name="Jarju S."/>
            <person name="Secka A."/>
            <person name="Antonio M."/>
            <person name="Oren A."/>
            <person name="Chaudhuri R."/>
            <person name="La Ragione R.M."/>
            <person name="Hildebrand F."/>
            <person name="Pallen M.J."/>
        </authorList>
    </citation>
    <scope>NUCLEOTIDE SEQUENCE [LARGE SCALE GENOMIC DNA]</scope>
    <source>
        <strain evidence="5 6">Sa2BUA2</strain>
    </source>
</reference>
<keyword evidence="6" id="KW-1185">Reference proteome</keyword>
<accession>A0ABR8YHG2</accession>